<feature type="transmembrane region" description="Helical" evidence="4">
    <location>
        <begin position="318"/>
        <end position="339"/>
    </location>
</feature>
<dbReference type="Pfam" id="PF13432">
    <property type="entry name" value="TPR_16"/>
    <property type="match status" value="1"/>
</dbReference>
<dbReference type="InterPro" id="IPR011990">
    <property type="entry name" value="TPR-like_helical_dom_sf"/>
</dbReference>
<keyword evidence="2 3" id="KW-0802">TPR repeat</keyword>
<feature type="transmembrane region" description="Helical" evidence="4">
    <location>
        <begin position="188"/>
        <end position="218"/>
    </location>
</feature>
<feature type="transmembrane region" description="Helical" evidence="4">
    <location>
        <begin position="294"/>
        <end position="311"/>
    </location>
</feature>
<feature type="transmembrane region" description="Helical" evidence="4">
    <location>
        <begin position="224"/>
        <end position="243"/>
    </location>
</feature>
<keyword evidence="4" id="KW-1133">Transmembrane helix</keyword>
<dbReference type="SMART" id="SM00028">
    <property type="entry name" value="TPR"/>
    <property type="match status" value="5"/>
</dbReference>
<evidence type="ECO:0000256" key="1">
    <source>
        <dbReference type="ARBA" id="ARBA00022737"/>
    </source>
</evidence>
<feature type="transmembrane region" description="Helical" evidence="4">
    <location>
        <begin position="152"/>
        <end position="176"/>
    </location>
</feature>
<evidence type="ECO:0000256" key="4">
    <source>
        <dbReference type="SAM" id="Phobius"/>
    </source>
</evidence>
<feature type="repeat" description="TPR" evidence="3">
    <location>
        <begin position="448"/>
        <end position="481"/>
    </location>
</feature>
<gene>
    <name evidence="5" type="ORF">RBB77_10145</name>
</gene>
<keyword evidence="4" id="KW-0812">Transmembrane</keyword>
<evidence type="ECO:0000256" key="3">
    <source>
        <dbReference type="PROSITE-ProRule" id="PRU00339"/>
    </source>
</evidence>
<dbReference type="PANTHER" id="PTHR44227:SF3">
    <property type="entry name" value="PROTEIN O-MANNOSYL-TRANSFERASE TMTC4"/>
    <property type="match status" value="1"/>
</dbReference>
<feature type="repeat" description="TPR" evidence="3">
    <location>
        <begin position="414"/>
        <end position="447"/>
    </location>
</feature>
<name>A0AAU7ZWH0_9BACT</name>
<dbReference type="KEGG" id="tpsc:RBB77_10145"/>
<feature type="transmembrane region" description="Helical" evidence="4">
    <location>
        <begin position="345"/>
        <end position="364"/>
    </location>
</feature>
<dbReference type="InterPro" id="IPR045691">
    <property type="entry name" value="DUF6056"/>
</dbReference>
<feature type="transmembrane region" description="Helical" evidence="4">
    <location>
        <begin position="129"/>
        <end position="146"/>
    </location>
</feature>
<protein>
    <submittedName>
        <fullName evidence="5">Tetratricopeptide repeat protein</fullName>
    </submittedName>
</protein>
<reference evidence="5" key="1">
    <citation type="submission" date="2023-08" db="EMBL/GenBank/DDBJ databases">
        <authorList>
            <person name="Messyasz A."/>
            <person name="Mannisto M.K."/>
            <person name="Kerkhof L.J."/>
            <person name="Haggblom M."/>
        </authorList>
    </citation>
    <scope>NUCLEOTIDE SEQUENCE</scope>
    <source>
        <strain evidence="5">X5P6</strain>
    </source>
</reference>
<feature type="repeat" description="TPR" evidence="3">
    <location>
        <begin position="550"/>
        <end position="583"/>
    </location>
</feature>
<feature type="repeat" description="TPR" evidence="3">
    <location>
        <begin position="482"/>
        <end position="515"/>
    </location>
</feature>
<dbReference type="EMBL" id="CP132942">
    <property type="protein sequence ID" value="XCB35232.1"/>
    <property type="molecule type" value="Genomic_DNA"/>
</dbReference>
<keyword evidence="4" id="KW-0472">Membrane</keyword>
<keyword evidence="1" id="KW-0677">Repeat</keyword>
<accession>A0AAU7ZWH0</accession>
<proteinExistence type="predicted"/>
<dbReference type="SUPFAM" id="SSF48452">
    <property type="entry name" value="TPR-like"/>
    <property type="match status" value="1"/>
</dbReference>
<sequence length="597" mass="66518">MKTRRQKSSSANWLQDHPQRTFLLLSGALTLILYWRSFTSPFVYDDLEQIVNNPNLSTWGSFVQRFLLHPVELTTSFLGYAGSTYRPLFWFSLFIDRALWGLDAGGYHATNIALHLINSNLAFALLRRLKMPLLPAAAVCLLWLSLPINTEVVAWISGRSYALCTLFVLACLLSAFNSIRHGGWTWRLACFFAAICAGLSHELGILILTLLLLLLLLIEEQRSKNFFITLATVALAAFAVEAARFSVKVKSFSGIASFKWASLVLSKYLALTLFPLRMSVERSTFSSPGQSQSWSLAVIVCIVLTFGYAVLRRRNHPALLGGLTWFLICIAPFIVLTNYQGLAERFAYLASIGIVAAIIAGCSIPNQPRLRNVLAGAVALWAVWNLYRTTTRVADWADPMQLFAHSLQATPQSPSLHYNLAYSQKVKGDLHAALDEYQRTIQLDSNYPHAYASLGDVYLQLGSFKEAQTAYKQALVQAPDDIPTLLNSGTVDQSIGAMSEAEATYQRVLKLDPSSSAAHVNLGVLYMKENRSNDAAHQFTIAIDQKTKDPIPYFNLAVLYQQSGHPDQALTLYKRVLELKPNDEDTLENIKVLEQSH</sequence>
<dbReference type="InterPro" id="IPR019734">
    <property type="entry name" value="TPR_rpt"/>
</dbReference>
<evidence type="ECO:0000256" key="2">
    <source>
        <dbReference type="ARBA" id="ARBA00022803"/>
    </source>
</evidence>
<dbReference type="Pfam" id="PF13414">
    <property type="entry name" value="TPR_11"/>
    <property type="match status" value="1"/>
</dbReference>
<dbReference type="InterPro" id="IPR052346">
    <property type="entry name" value="O-mannosyl-transferase_TMTC"/>
</dbReference>
<dbReference type="Gene3D" id="1.25.40.10">
    <property type="entry name" value="Tetratricopeptide repeat domain"/>
    <property type="match status" value="1"/>
</dbReference>
<dbReference type="PROSITE" id="PS50293">
    <property type="entry name" value="TPR_REGION"/>
    <property type="match status" value="2"/>
</dbReference>
<organism evidence="5">
    <name type="scientific">Tunturiibacter psychrotolerans</name>
    <dbReference type="NCBI Taxonomy" id="3069686"/>
    <lineage>
        <taxon>Bacteria</taxon>
        <taxon>Pseudomonadati</taxon>
        <taxon>Acidobacteriota</taxon>
        <taxon>Terriglobia</taxon>
        <taxon>Terriglobales</taxon>
        <taxon>Acidobacteriaceae</taxon>
        <taxon>Tunturiibacter</taxon>
    </lineage>
</organism>
<dbReference type="Pfam" id="PF19528">
    <property type="entry name" value="DUF6056"/>
    <property type="match status" value="1"/>
</dbReference>
<dbReference type="Pfam" id="PF00515">
    <property type="entry name" value="TPR_1"/>
    <property type="match status" value="1"/>
</dbReference>
<feature type="transmembrane region" description="Helical" evidence="4">
    <location>
        <begin position="98"/>
        <end position="117"/>
    </location>
</feature>
<dbReference type="PROSITE" id="PS50005">
    <property type="entry name" value="TPR"/>
    <property type="match status" value="4"/>
</dbReference>
<dbReference type="PANTHER" id="PTHR44227">
    <property type="match status" value="1"/>
</dbReference>
<dbReference type="RefSeq" id="WP_353067081.1">
    <property type="nucleotide sequence ID" value="NZ_CP132942.1"/>
</dbReference>
<dbReference type="AlphaFoldDB" id="A0AAU7ZWH0"/>
<feature type="transmembrane region" description="Helical" evidence="4">
    <location>
        <begin position="255"/>
        <end position="274"/>
    </location>
</feature>
<reference evidence="5" key="2">
    <citation type="journal article" date="2024" name="Environ. Microbiol.">
        <title>Genome analysis and description of Tunturibacter gen. nov. expands the diversity of Terriglobia in tundra soils.</title>
        <authorList>
            <person name="Messyasz A."/>
            <person name="Mannisto M.K."/>
            <person name="Kerkhof L.J."/>
            <person name="Haggblom M.M."/>
        </authorList>
    </citation>
    <scope>NUCLEOTIDE SEQUENCE</scope>
    <source>
        <strain evidence="5">X5P6</strain>
    </source>
</reference>
<evidence type="ECO:0000313" key="5">
    <source>
        <dbReference type="EMBL" id="XCB35232.1"/>
    </source>
</evidence>
<feature type="transmembrane region" description="Helical" evidence="4">
    <location>
        <begin position="21"/>
        <end position="38"/>
    </location>
</feature>